<feature type="repeat" description="WD" evidence="3">
    <location>
        <begin position="417"/>
        <end position="458"/>
    </location>
</feature>
<dbReference type="EMBL" id="JBIAQY010000021">
    <property type="protein sequence ID" value="MFF3573757.1"/>
    <property type="molecule type" value="Genomic_DNA"/>
</dbReference>
<dbReference type="PROSITE" id="PS50294">
    <property type="entry name" value="WD_REPEATS_REGION"/>
    <property type="match status" value="4"/>
</dbReference>
<feature type="repeat" description="WD" evidence="3">
    <location>
        <begin position="631"/>
        <end position="667"/>
    </location>
</feature>
<keyword evidence="6" id="KW-1185">Reference proteome</keyword>
<organism evidence="5 6">
    <name type="scientific">Nocardia jiangxiensis</name>
    <dbReference type="NCBI Taxonomy" id="282685"/>
    <lineage>
        <taxon>Bacteria</taxon>
        <taxon>Bacillati</taxon>
        <taxon>Actinomycetota</taxon>
        <taxon>Actinomycetes</taxon>
        <taxon>Mycobacteriales</taxon>
        <taxon>Nocardiaceae</taxon>
        <taxon>Nocardia</taxon>
    </lineage>
</organism>
<feature type="repeat" description="WD" evidence="3">
    <location>
        <begin position="324"/>
        <end position="365"/>
    </location>
</feature>
<feature type="repeat" description="WD" evidence="3">
    <location>
        <begin position="585"/>
        <end position="626"/>
    </location>
</feature>
<accession>A0ABW6SBS4</accession>
<dbReference type="PRINTS" id="PR00320">
    <property type="entry name" value="GPROTEINBRPT"/>
</dbReference>
<dbReference type="InterPro" id="IPR020472">
    <property type="entry name" value="WD40_PAC1"/>
</dbReference>
<dbReference type="SUPFAM" id="SSF52129">
    <property type="entry name" value="Caspase-like"/>
    <property type="match status" value="1"/>
</dbReference>
<dbReference type="InterPro" id="IPR019775">
    <property type="entry name" value="WD40_repeat_CS"/>
</dbReference>
<dbReference type="InterPro" id="IPR029030">
    <property type="entry name" value="Caspase-like_dom_sf"/>
</dbReference>
<gene>
    <name evidence="5" type="ORF">ACFYXQ_38975</name>
</gene>
<sequence>MARLPDGRTSRAVLIGTSEYKPGTGFEQLPTVVGNLVALEAFLRTRTGLAKGTIRPTLNPPDRKAFLAALQPAAEATDMLLFYFAGHGVALEDGGLGLTHIDSPSEDPDWDTVDYRLIRQQLLRSPAQVKLVILDCCHSARFSSKGLMGNGEENRLLSDLAEIEGTYVLTATNKKRPFASSIGANGCTAFTGTLLEILEVGIASEQTHLTMEAVFPVLTQRLTRAGFPAPGATGRGNAASLALTHNSARRIRPRDAPDEAIADDNPPPWHLSRRGFLIATAGVAATGLTATGLSAWLATRSATITGTPTPAGPPLTATALGQPLTGHSGHVNSVAFSPDGRTLASGSEDKMIRLWNLTDPTHPSEFGQPLTGHSGHVNSVAFSPDGRTLASGSDDTTIRLWNVTDPAYASALDRHPLTGHTDGLWSVAFSPDGRTLASSSGDDTIRFWNVSDPTNATFIGQITGELVKSLAFSPDSHTLAGGSIFQTALLWNVTEPTHPTPLTTLSPGPMNTMTGAETVTFSPDGHTLLSTYNNTVRLWNITNPTNPSPLGNPIQIIDQQLHSEAAAIPSLLPSAGTTFDDLAPLGDSQQSVWSLAYSPDGHTLAVGDVGNAIWLWNVRDPTRPTALGPPVTGHTSGVLSLAFSPDSHILASGSWDTTIRLWAVSNH</sequence>
<dbReference type="SMART" id="SM00320">
    <property type="entry name" value="WD40"/>
    <property type="match status" value="7"/>
</dbReference>
<dbReference type="InterPro" id="IPR011600">
    <property type="entry name" value="Pept_C14_caspase"/>
</dbReference>
<evidence type="ECO:0000256" key="1">
    <source>
        <dbReference type="ARBA" id="ARBA00022574"/>
    </source>
</evidence>
<dbReference type="Proteomes" id="UP001601992">
    <property type="component" value="Unassembled WGS sequence"/>
</dbReference>
<dbReference type="InterPro" id="IPR036322">
    <property type="entry name" value="WD40_repeat_dom_sf"/>
</dbReference>
<dbReference type="NCBIfam" id="NF047832">
    <property type="entry name" value="caspase_w_EACC1"/>
    <property type="match status" value="1"/>
</dbReference>
<evidence type="ECO:0000259" key="4">
    <source>
        <dbReference type="Pfam" id="PF00656"/>
    </source>
</evidence>
<evidence type="ECO:0000256" key="2">
    <source>
        <dbReference type="ARBA" id="ARBA00022737"/>
    </source>
</evidence>
<dbReference type="Pfam" id="PF00656">
    <property type="entry name" value="Peptidase_C14"/>
    <property type="match status" value="1"/>
</dbReference>
<dbReference type="Pfam" id="PF00400">
    <property type="entry name" value="WD40"/>
    <property type="match status" value="6"/>
</dbReference>
<dbReference type="PANTHER" id="PTHR22847:SF637">
    <property type="entry name" value="WD REPEAT DOMAIN 5B"/>
    <property type="match status" value="1"/>
</dbReference>
<dbReference type="Gene3D" id="2.130.10.10">
    <property type="entry name" value="YVTN repeat-like/Quinoprotein amine dehydrogenase"/>
    <property type="match status" value="3"/>
</dbReference>
<evidence type="ECO:0000256" key="3">
    <source>
        <dbReference type="PROSITE-ProRule" id="PRU00221"/>
    </source>
</evidence>
<dbReference type="InterPro" id="IPR001680">
    <property type="entry name" value="WD40_rpt"/>
</dbReference>
<keyword evidence="1 3" id="KW-0853">WD repeat</keyword>
<name>A0ABW6SBS4_9NOCA</name>
<proteinExistence type="predicted"/>
<dbReference type="InterPro" id="IPR015943">
    <property type="entry name" value="WD40/YVTN_repeat-like_dom_sf"/>
</dbReference>
<dbReference type="PROSITE" id="PS50082">
    <property type="entry name" value="WD_REPEATS_2"/>
    <property type="match status" value="5"/>
</dbReference>
<dbReference type="RefSeq" id="WP_387406532.1">
    <property type="nucleotide sequence ID" value="NZ_JBIAQY010000021.1"/>
</dbReference>
<protein>
    <submittedName>
        <fullName evidence="5">Caspase family protein</fullName>
    </submittedName>
</protein>
<dbReference type="PROSITE" id="PS00678">
    <property type="entry name" value="WD_REPEATS_1"/>
    <property type="match status" value="3"/>
</dbReference>
<comment type="caution">
    <text evidence="5">The sequence shown here is derived from an EMBL/GenBank/DDBJ whole genome shotgun (WGS) entry which is preliminary data.</text>
</comment>
<feature type="repeat" description="WD" evidence="3">
    <location>
        <begin position="370"/>
        <end position="411"/>
    </location>
</feature>
<dbReference type="Gene3D" id="3.40.50.1460">
    <property type="match status" value="1"/>
</dbReference>
<keyword evidence="2" id="KW-0677">Repeat</keyword>
<evidence type="ECO:0000313" key="6">
    <source>
        <dbReference type="Proteomes" id="UP001601992"/>
    </source>
</evidence>
<reference evidence="5 6" key="1">
    <citation type="submission" date="2024-10" db="EMBL/GenBank/DDBJ databases">
        <title>The Natural Products Discovery Center: Release of the First 8490 Sequenced Strains for Exploring Actinobacteria Biosynthetic Diversity.</title>
        <authorList>
            <person name="Kalkreuter E."/>
            <person name="Kautsar S.A."/>
            <person name="Yang D."/>
            <person name="Bader C.D."/>
            <person name="Teijaro C.N."/>
            <person name="Fluegel L."/>
            <person name="Davis C.M."/>
            <person name="Simpson J.R."/>
            <person name="Lauterbach L."/>
            <person name="Steele A.D."/>
            <person name="Gui C."/>
            <person name="Meng S."/>
            <person name="Li G."/>
            <person name="Viehrig K."/>
            <person name="Ye F."/>
            <person name="Su P."/>
            <person name="Kiefer A.F."/>
            <person name="Nichols A."/>
            <person name="Cepeda A.J."/>
            <person name="Yan W."/>
            <person name="Fan B."/>
            <person name="Jiang Y."/>
            <person name="Adhikari A."/>
            <person name="Zheng C.-J."/>
            <person name="Schuster L."/>
            <person name="Cowan T.M."/>
            <person name="Smanski M.J."/>
            <person name="Chevrette M.G."/>
            <person name="De Carvalho L.P.S."/>
            <person name="Shen B."/>
        </authorList>
    </citation>
    <scope>NUCLEOTIDE SEQUENCE [LARGE SCALE GENOMIC DNA]</scope>
    <source>
        <strain evidence="5 6">NPDC002593</strain>
    </source>
</reference>
<dbReference type="PANTHER" id="PTHR22847">
    <property type="entry name" value="WD40 REPEAT PROTEIN"/>
    <property type="match status" value="1"/>
</dbReference>
<dbReference type="CDD" id="cd00200">
    <property type="entry name" value="WD40"/>
    <property type="match status" value="1"/>
</dbReference>
<feature type="domain" description="Peptidase C14 caspase" evidence="4">
    <location>
        <begin position="11"/>
        <end position="153"/>
    </location>
</feature>
<evidence type="ECO:0000313" key="5">
    <source>
        <dbReference type="EMBL" id="MFF3573757.1"/>
    </source>
</evidence>
<dbReference type="SUPFAM" id="SSF50978">
    <property type="entry name" value="WD40 repeat-like"/>
    <property type="match status" value="1"/>
</dbReference>